<proteinExistence type="predicted"/>
<keyword evidence="1" id="KW-0472">Membrane</keyword>
<keyword evidence="3" id="KW-0808">Transferase</keyword>
<dbReference type="GO" id="GO:0016758">
    <property type="term" value="F:hexosyltransferase activity"/>
    <property type="evidence" value="ECO:0007669"/>
    <property type="project" value="UniProtKB-ARBA"/>
</dbReference>
<dbReference type="EMBL" id="LR215729">
    <property type="protein sequence ID" value="VEV96201.1"/>
    <property type="molecule type" value="Genomic_DNA"/>
</dbReference>
<protein>
    <submittedName>
        <fullName evidence="3">Glycosyl transferase</fullName>
    </submittedName>
</protein>
<organism evidence="3">
    <name type="scientific">Pseudomonas marincola</name>
    <dbReference type="NCBI Taxonomy" id="437900"/>
    <lineage>
        <taxon>Bacteria</taxon>
        <taxon>Pseudomonadati</taxon>
        <taxon>Pseudomonadota</taxon>
        <taxon>Gammaproteobacteria</taxon>
        <taxon>Pseudomonadales</taxon>
        <taxon>Pseudomonadaceae</taxon>
        <taxon>Pseudomonas</taxon>
    </lineage>
</organism>
<sequence length="305" mass="33860">MTVSEPLFSVVIPAYNYAEKIARAVESVVAQLDQASADLLVVDDGSTDQTLEVLEQLQAKHNGRFRVISKANGGSASARNRGIEETSGQYLIFLDADDEMAPGALAVLAQHIEGYPATRMVAGAYWSVFDSGKQRLRPASSFPGGARERVQAYLLKKTVVLSNGACAMHREIFAHGVYPENFRSAEDIPVFAQALARFSCTTVEQPLVLIHKHAGSLRHNLEFARESGLALVDEVFSEQRMPAELQDLKRSFVAQRCASLFRTFYSAGERDTALEFYKDALRADWRLIANWSYTRKAIKLLLRGR</sequence>
<name>A0A653E131_9PSED</name>
<dbReference type="PANTHER" id="PTHR22916:SF3">
    <property type="entry name" value="UDP-GLCNAC:BETAGAL BETA-1,3-N-ACETYLGLUCOSAMINYLTRANSFERASE-LIKE PROTEIN 1"/>
    <property type="match status" value="1"/>
</dbReference>
<dbReference type="Pfam" id="PF00535">
    <property type="entry name" value="Glycos_transf_2"/>
    <property type="match status" value="1"/>
</dbReference>
<evidence type="ECO:0000313" key="3">
    <source>
        <dbReference type="EMBL" id="VEV96201.1"/>
    </source>
</evidence>
<dbReference type="AlphaFoldDB" id="A0A653E131"/>
<evidence type="ECO:0000259" key="2">
    <source>
        <dbReference type="Pfam" id="PF00535"/>
    </source>
</evidence>
<dbReference type="PANTHER" id="PTHR22916">
    <property type="entry name" value="GLYCOSYLTRANSFERASE"/>
    <property type="match status" value="1"/>
</dbReference>
<dbReference type="Gene3D" id="3.90.550.10">
    <property type="entry name" value="Spore Coat Polysaccharide Biosynthesis Protein SpsA, Chain A"/>
    <property type="match status" value="1"/>
</dbReference>
<dbReference type="RefSeq" id="WP_172970639.1">
    <property type="nucleotide sequence ID" value="NZ_LR215729.2"/>
</dbReference>
<evidence type="ECO:0000256" key="1">
    <source>
        <dbReference type="ARBA" id="ARBA00022519"/>
    </source>
</evidence>
<keyword evidence="1" id="KW-1003">Cell membrane</keyword>
<gene>
    <name evidence="3" type="ORF">PMYSY11_1154</name>
</gene>
<feature type="domain" description="Glycosyltransferase 2-like" evidence="2">
    <location>
        <begin position="9"/>
        <end position="174"/>
    </location>
</feature>
<dbReference type="InterPro" id="IPR029044">
    <property type="entry name" value="Nucleotide-diphossugar_trans"/>
</dbReference>
<accession>A0A653E131</accession>
<dbReference type="CDD" id="cd00761">
    <property type="entry name" value="Glyco_tranf_GTA_type"/>
    <property type="match status" value="1"/>
</dbReference>
<reference evidence="3" key="1">
    <citation type="submission" date="2019-02" db="EMBL/GenBank/DDBJ databases">
        <authorList>
            <consortium name="Genoscope - CEA"/>
            <person name="William W."/>
        </authorList>
    </citation>
    <scope>NUCLEOTIDE SEQUENCE [LARGE SCALE GENOMIC DNA]</scope>
    <source>
        <strain evidence="3">YSy11</strain>
    </source>
</reference>
<keyword evidence="1" id="KW-0997">Cell inner membrane</keyword>
<dbReference type="SUPFAM" id="SSF53448">
    <property type="entry name" value="Nucleotide-diphospho-sugar transferases"/>
    <property type="match status" value="1"/>
</dbReference>
<dbReference type="InterPro" id="IPR001173">
    <property type="entry name" value="Glyco_trans_2-like"/>
</dbReference>